<dbReference type="Proteomes" id="UP000324832">
    <property type="component" value="Unassembled WGS sequence"/>
</dbReference>
<evidence type="ECO:0000256" key="3">
    <source>
        <dbReference type="ARBA" id="ARBA00022989"/>
    </source>
</evidence>
<dbReference type="AlphaFoldDB" id="A0A5E4Q9C5"/>
<organism evidence="5 6">
    <name type="scientific">Leptidea sinapis</name>
    <dbReference type="NCBI Taxonomy" id="189913"/>
    <lineage>
        <taxon>Eukaryota</taxon>
        <taxon>Metazoa</taxon>
        <taxon>Ecdysozoa</taxon>
        <taxon>Arthropoda</taxon>
        <taxon>Hexapoda</taxon>
        <taxon>Insecta</taxon>
        <taxon>Pterygota</taxon>
        <taxon>Neoptera</taxon>
        <taxon>Endopterygota</taxon>
        <taxon>Lepidoptera</taxon>
        <taxon>Glossata</taxon>
        <taxon>Ditrysia</taxon>
        <taxon>Papilionoidea</taxon>
        <taxon>Pieridae</taxon>
        <taxon>Dismorphiinae</taxon>
        <taxon>Leptidea</taxon>
    </lineage>
</organism>
<keyword evidence="6" id="KW-1185">Reference proteome</keyword>
<dbReference type="GO" id="GO:0005918">
    <property type="term" value="C:septate junction"/>
    <property type="evidence" value="ECO:0007669"/>
    <property type="project" value="TreeGrafter"/>
</dbReference>
<accession>A0A5E4Q9C5</accession>
<protein>
    <submittedName>
        <fullName evidence="5">Uncharacterized protein</fullName>
    </submittedName>
</protein>
<dbReference type="Pfam" id="PF13903">
    <property type="entry name" value="Claudin_2"/>
    <property type="match status" value="1"/>
</dbReference>
<sequence>MKNRSLAGNCGIAVFVIALVTVALAFGTPNWLVSDPRMRGAKMERLGLWSHCFRSLPDPLDQYQRRFFVGCRWESWFLRRAFSCSSSVVAQTRTDTFNLLKALDTPCWLQESALV</sequence>
<evidence type="ECO:0000313" key="6">
    <source>
        <dbReference type="Proteomes" id="UP000324832"/>
    </source>
</evidence>
<dbReference type="PANTHER" id="PTHR21284">
    <property type="entry name" value="EG:80H7.2 PROTEIN"/>
    <property type="match status" value="1"/>
</dbReference>
<dbReference type="GO" id="GO:0016020">
    <property type="term" value="C:membrane"/>
    <property type="evidence" value="ECO:0007669"/>
    <property type="project" value="UniProtKB-SubCell"/>
</dbReference>
<evidence type="ECO:0000313" key="5">
    <source>
        <dbReference type="EMBL" id="VVC94185.1"/>
    </source>
</evidence>
<name>A0A5E4Q9C5_9NEOP</name>
<keyword evidence="3" id="KW-1133">Transmembrane helix</keyword>
<evidence type="ECO:0000256" key="1">
    <source>
        <dbReference type="ARBA" id="ARBA00004141"/>
    </source>
</evidence>
<dbReference type="PANTHER" id="PTHR21284:SF6">
    <property type="entry name" value="SINUOUS"/>
    <property type="match status" value="1"/>
</dbReference>
<proteinExistence type="predicted"/>
<dbReference type="Gene3D" id="1.20.140.150">
    <property type="match status" value="1"/>
</dbReference>
<evidence type="ECO:0000256" key="2">
    <source>
        <dbReference type="ARBA" id="ARBA00022692"/>
    </source>
</evidence>
<dbReference type="GO" id="GO:0035151">
    <property type="term" value="P:regulation of tube size, open tracheal system"/>
    <property type="evidence" value="ECO:0007669"/>
    <property type="project" value="TreeGrafter"/>
</dbReference>
<dbReference type="InterPro" id="IPR004031">
    <property type="entry name" value="PMP22/EMP/MP20/Claudin"/>
</dbReference>
<dbReference type="GO" id="GO:0019991">
    <property type="term" value="P:septate junction assembly"/>
    <property type="evidence" value="ECO:0007669"/>
    <property type="project" value="TreeGrafter"/>
</dbReference>
<evidence type="ECO:0000256" key="4">
    <source>
        <dbReference type="ARBA" id="ARBA00023136"/>
    </source>
</evidence>
<keyword evidence="4" id="KW-0472">Membrane</keyword>
<keyword evidence="2" id="KW-0812">Transmembrane</keyword>
<dbReference type="EMBL" id="FZQP02001892">
    <property type="protein sequence ID" value="VVC94185.1"/>
    <property type="molecule type" value="Genomic_DNA"/>
</dbReference>
<gene>
    <name evidence="5" type="ORF">LSINAPIS_LOCUS6194</name>
</gene>
<reference evidence="5 6" key="1">
    <citation type="submission" date="2017-07" db="EMBL/GenBank/DDBJ databases">
        <authorList>
            <person name="Talla V."/>
            <person name="Backstrom N."/>
        </authorList>
    </citation>
    <scope>NUCLEOTIDE SEQUENCE [LARGE SCALE GENOMIC DNA]</scope>
</reference>
<comment type="subcellular location">
    <subcellularLocation>
        <location evidence="1">Membrane</location>
        <topology evidence="1">Multi-pass membrane protein</topology>
    </subcellularLocation>
</comment>